<gene>
    <name evidence="1" type="ORF">DWZ89_07220</name>
</gene>
<evidence type="ECO:0000313" key="2">
    <source>
        <dbReference type="Proteomes" id="UP000261140"/>
    </source>
</evidence>
<dbReference type="AlphaFoldDB" id="A0A3E2TAH2"/>
<evidence type="ECO:0000313" key="1">
    <source>
        <dbReference type="EMBL" id="RGB71505.1"/>
    </source>
</evidence>
<dbReference type="Proteomes" id="UP000261140">
    <property type="component" value="Unassembled WGS sequence"/>
</dbReference>
<comment type="caution">
    <text evidence="1">The sequence shown here is derived from an EMBL/GenBank/DDBJ whole genome shotgun (WGS) entry which is preliminary data.</text>
</comment>
<sequence>MLYLGKEVCIAKFVPFIIKTDGSQNISVKIVRMKKSDAVQTEKEPVWQTSWLSDYIQDDAFEKYALKTSSGELVALAAYEILENDVMVHITYIESQPESNPTIVGHSKKYQGIGRVLIAYGIKLSIDHECGGTVTFEAKVPELAEHYVRDYGACPLPSFGGAPRYELSGEAAMNIFVTYLK</sequence>
<dbReference type="EMBL" id="QVEQ01000004">
    <property type="protein sequence ID" value="RGB71505.1"/>
    <property type="molecule type" value="Genomic_DNA"/>
</dbReference>
<protein>
    <recommendedName>
        <fullName evidence="3">N-acetyltransferase domain-containing protein</fullName>
    </recommendedName>
</protein>
<accession>A0A3E2TAH2</accession>
<evidence type="ECO:0008006" key="3">
    <source>
        <dbReference type="Google" id="ProtNLM"/>
    </source>
</evidence>
<proteinExistence type="predicted"/>
<organism evidence="1 2">
    <name type="scientific">Faecalibacterium prausnitzii</name>
    <dbReference type="NCBI Taxonomy" id="853"/>
    <lineage>
        <taxon>Bacteria</taxon>
        <taxon>Bacillati</taxon>
        <taxon>Bacillota</taxon>
        <taxon>Clostridia</taxon>
        <taxon>Eubacteriales</taxon>
        <taxon>Oscillospiraceae</taxon>
        <taxon>Faecalibacterium</taxon>
    </lineage>
</organism>
<name>A0A3E2TAH2_9FIRM</name>
<reference evidence="1 2" key="1">
    <citation type="submission" date="2018-08" db="EMBL/GenBank/DDBJ databases">
        <title>A genome reference for cultivated species of the human gut microbiota.</title>
        <authorList>
            <person name="Zou Y."/>
            <person name="Xue W."/>
            <person name="Luo G."/>
        </authorList>
    </citation>
    <scope>NUCLEOTIDE SEQUENCE [LARGE SCALE GENOMIC DNA]</scope>
    <source>
        <strain evidence="1 2">AF36-11AT</strain>
    </source>
</reference>